<organism evidence="2 3">
    <name type="scientific">Hymenobacter segetis</name>
    <dbReference type="NCBI Taxonomy" id="2025509"/>
    <lineage>
        <taxon>Bacteria</taxon>
        <taxon>Pseudomonadati</taxon>
        <taxon>Bacteroidota</taxon>
        <taxon>Cytophagia</taxon>
        <taxon>Cytophagales</taxon>
        <taxon>Hymenobacteraceae</taxon>
        <taxon>Hymenobacter</taxon>
    </lineage>
</organism>
<proteinExistence type="predicted"/>
<evidence type="ECO:0000313" key="2">
    <source>
        <dbReference type="EMBL" id="MEL5995778.1"/>
    </source>
</evidence>
<gene>
    <name evidence="2" type="ORF">AAFH49_16305</name>
</gene>
<accession>A0ABU9M1M0</accession>
<evidence type="ECO:0000256" key="1">
    <source>
        <dbReference type="SAM" id="MobiDB-lite"/>
    </source>
</evidence>
<dbReference type="Proteomes" id="UP001479606">
    <property type="component" value="Unassembled WGS sequence"/>
</dbReference>
<evidence type="ECO:0000313" key="3">
    <source>
        <dbReference type="Proteomes" id="UP001479606"/>
    </source>
</evidence>
<name>A0ABU9M1M0_9BACT</name>
<dbReference type="EMBL" id="JBCEVZ010000046">
    <property type="protein sequence ID" value="MEL5995778.1"/>
    <property type="molecule type" value="Genomic_DNA"/>
</dbReference>
<protein>
    <submittedName>
        <fullName evidence="2">Uncharacterized protein</fullName>
    </submittedName>
</protein>
<feature type="region of interest" description="Disordered" evidence="1">
    <location>
        <begin position="257"/>
        <end position="290"/>
    </location>
</feature>
<sequence length="348" mass="38512">MPKLIDYPRTSYTGAWELAEITDDTGGKCTIETAARKLNRKVSGSFKAIIGSAVKFGLITSKRELLTTTTLFKRIKHAYDKQEELAFHREAFLTPPLFTQICRKFRSRELPVQMLDVMLIREFGVEEINSQGVAKAFVDGCRMVGLLDEHNTIADIDSLSAKQTPRQQLASPVPRASTFRPENELSATSLFIDPTETVERAQSSVSSSTQDDILSEYQPIRPLEQLQKSATQPIAPVSEVLKRDTDAIASLFGFTTDPALTTDQPRKEAQPLATPPTISSTPSDTNGKIEVENQTTPIGIPTNSFITRIAYQIQISGPGVNTELSITEEEDIILAMALLEKIRRQIKA</sequence>
<reference evidence="2 3" key="1">
    <citation type="journal article" date="2018" name="Arch. Microbiol.">
        <title>Hymenobacter segetis sp. nov., isolated from soil.</title>
        <authorList>
            <person name="Ten L.N."/>
            <person name="Lim S.J."/>
            <person name="Kim B.O."/>
            <person name="Kang I.K."/>
            <person name="Jung H.Y."/>
        </authorList>
    </citation>
    <scope>NUCLEOTIDE SEQUENCE [LARGE SCALE GENOMIC DNA]</scope>
    <source>
        <strain evidence="2 3">S7-3-11</strain>
    </source>
</reference>
<comment type="caution">
    <text evidence="2">The sequence shown here is derived from an EMBL/GenBank/DDBJ whole genome shotgun (WGS) entry which is preliminary data.</text>
</comment>
<dbReference type="RefSeq" id="WP_342299828.1">
    <property type="nucleotide sequence ID" value="NZ_JBCEVZ010000046.1"/>
</dbReference>
<keyword evidence="3" id="KW-1185">Reference proteome</keyword>